<dbReference type="KEGG" id="trc:DYE49_05975"/>
<dbReference type="InterPro" id="IPR007553">
    <property type="entry name" value="2-thiour_desulf"/>
</dbReference>
<dbReference type="PANTHER" id="PTHR30087">
    <property type="entry name" value="INNER MEMBRANE PROTEIN"/>
    <property type="match status" value="1"/>
</dbReference>
<reference evidence="2 4" key="1">
    <citation type="submission" date="2018-08" db="EMBL/GenBank/DDBJ databases">
        <title>The first complete genome of Treponema rectale (CHPAT), a commensal spirochete of the bovine rectum.</title>
        <authorList>
            <person name="Staton G.J."/>
            <person name="Clegg S.R."/>
            <person name="Carter S.D."/>
            <person name="Radford A.D."/>
            <person name="Darby A."/>
            <person name="Hall N."/>
            <person name="Birtles R.J."/>
            <person name="Evans N.J."/>
        </authorList>
    </citation>
    <scope>NUCLEOTIDE SEQUENCE [LARGE SCALE GENOMIC DNA]</scope>
    <source>
        <strain evidence="2 4">CHPA</strain>
    </source>
</reference>
<dbReference type="EMBL" id="CP031517">
    <property type="protein sequence ID" value="QOS40022.1"/>
    <property type="molecule type" value="Genomic_DNA"/>
</dbReference>
<evidence type="ECO:0000313" key="4">
    <source>
        <dbReference type="Proteomes" id="UP000593591"/>
    </source>
</evidence>
<evidence type="ECO:0000313" key="2">
    <source>
        <dbReference type="EMBL" id="QOS40022.1"/>
    </source>
</evidence>
<evidence type="ECO:0000313" key="1">
    <source>
        <dbReference type="EMBL" id="MBB5218275.1"/>
    </source>
</evidence>
<name>A0A840SBV8_9SPIR</name>
<dbReference type="Pfam" id="PF04463">
    <property type="entry name" value="2-thiour_desulf"/>
    <property type="match status" value="1"/>
</dbReference>
<dbReference type="PANTHER" id="PTHR30087:SF1">
    <property type="entry name" value="HYPOTHETICAL CYTOSOLIC PROTEIN"/>
    <property type="match status" value="1"/>
</dbReference>
<sequence>MKVIVSACLAGDNCKYNGGNNLDQKMMEFLQAHEIIKVCPEVLGGLPTPRPSAEIVDGNVMNTEGKNITKEFTLGAQKAFKTVQKENPDLIILQSRSPSCGIKQIYDGTFSGKKIPGHGLFANLCIKAGYKVLDIEDIDDYLSHN</sequence>
<accession>A0A840SBV8</accession>
<gene>
    <name evidence="2" type="ORF">DYE49_05975</name>
    <name evidence="1" type="ORF">HNP77_000619</name>
</gene>
<dbReference type="Proteomes" id="UP000578697">
    <property type="component" value="Unassembled WGS sequence"/>
</dbReference>
<dbReference type="EMBL" id="JACHFR010000001">
    <property type="protein sequence ID" value="MBB5218275.1"/>
    <property type="molecule type" value="Genomic_DNA"/>
</dbReference>
<dbReference type="Proteomes" id="UP000593591">
    <property type="component" value="Chromosome"/>
</dbReference>
<keyword evidence="3" id="KW-1185">Reference proteome</keyword>
<dbReference type="AlphaFoldDB" id="A0A840SBV8"/>
<organism evidence="1 3">
    <name type="scientific">Treponema rectale</name>
    <dbReference type="NCBI Taxonomy" id="744512"/>
    <lineage>
        <taxon>Bacteria</taxon>
        <taxon>Pseudomonadati</taxon>
        <taxon>Spirochaetota</taxon>
        <taxon>Spirochaetia</taxon>
        <taxon>Spirochaetales</taxon>
        <taxon>Treponemataceae</taxon>
        <taxon>Treponema</taxon>
    </lineage>
</organism>
<evidence type="ECO:0000313" key="3">
    <source>
        <dbReference type="Proteomes" id="UP000578697"/>
    </source>
</evidence>
<reference evidence="1 3" key="2">
    <citation type="submission" date="2020-08" db="EMBL/GenBank/DDBJ databases">
        <title>Genomic Encyclopedia of Type Strains, Phase IV (KMG-IV): sequencing the most valuable type-strain genomes for metagenomic binning, comparative biology and taxonomic classification.</title>
        <authorList>
            <person name="Goeker M."/>
        </authorList>
    </citation>
    <scope>NUCLEOTIDE SEQUENCE [LARGE SCALE GENOMIC DNA]</scope>
    <source>
        <strain evidence="1 3">DSM 103679</strain>
    </source>
</reference>
<dbReference type="RefSeq" id="WP_184651698.1">
    <property type="nucleotide sequence ID" value="NZ_JACHFR010000001.1"/>
</dbReference>
<proteinExistence type="predicted"/>
<protein>
    <submittedName>
        <fullName evidence="2">DUF523 domain-containing protein</fullName>
    </submittedName>
</protein>